<feature type="domain" description="Anti-sigma K factor RskA C-terminal" evidence="12">
    <location>
        <begin position="113"/>
        <end position="245"/>
    </location>
</feature>
<dbReference type="Pfam" id="PF13490">
    <property type="entry name" value="zf-HC2"/>
    <property type="match status" value="1"/>
</dbReference>
<keyword evidence="15" id="KW-1185">Reference proteome</keyword>
<evidence type="ECO:0000313" key="15">
    <source>
        <dbReference type="Proteomes" id="UP001596098"/>
    </source>
</evidence>
<evidence type="ECO:0000256" key="9">
    <source>
        <dbReference type="ARBA" id="ARBA00029829"/>
    </source>
</evidence>
<name>A0ABW1R1W4_9ACTN</name>
<keyword evidence="8" id="KW-0804">Transcription</keyword>
<dbReference type="RefSeq" id="WP_128219282.1">
    <property type="nucleotide sequence ID" value="NZ_CP034929.1"/>
</dbReference>
<evidence type="ECO:0000259" key="12">
    <source>
        <dbReference type="Pfam" id="PF10099"/>
    </source>
</evidence>
<keyword evidence="4 11" id="KW-0812">Transmembrane</keyword>
<keyword evidence="3" id="KW-1003">Cell membrane</keyword>
<comment type="subcellular location">
    <subcellularLocation>
        <location evidence="2">Cell membrane</location>
    </subcellularLocation>
    <subcellularLocation>
        <location evidence="1">Membrane</location>
        <topology evidence="1">Single-pass membrane protein</topology>
    </subcellularLocation>
</comment>
<dbReference type="InterPro" id="IPR051474">
    <property type="entry name" value="Anti-sigma-K/W_factor"/>
</dbReference>
<keyword evidence="5 11" id="KW-1133">Transmembrane helix</keyword>
<dbReference type="Proteomes" id="UP001596098">
    <property type="component" value="Unassembled WGS sequence"/>
</dbReference>
<evidence type="ECO:0000256" key="5">
    <source>
        <dbReference type="ARBA" id="ARBA00022989"/>
    </source>
</evidence>
<evidence type="ECO:0000256" key="2">
    <source>
        <dbReference type="ARBA" id="ARBA00004236"/>
    </source>
</evidence>
<keyword evidence="6" id="KW-0805">Transcription regulation</keyword>
<proteinExistence type="predicted"/>
<evidence type="ECO:0000256" key="3">
    <source>
        <dbReference type="ARBA" id="ARBA00022475"/>
    </source>
</evidence>
<sequence length="253" mass="26564">MNDIHLLTGAYVLDALDPLEDAEFESHLTRCPDCAEEITSFMEVTARLAASETVAPPAALRAQVLGAISTVRPLPPLVPEPADTFDSPAEDGQAHDVVVPLAPRARRRRFVGLVAAAAVVVAGVGVTVWSPWKDEPTRSVTELVLVADDAQREFVDLGAAGRATVIRSVTEDRAVLVTEDMVAPPEGSVYQVWLQTPADDMVPAAVMDVVPDQTILLDGAAGEAIGVGITVEPVGGSAAPTSDPIVLFDLSDD</sequence>
<evidence type="ECO:0000256" key="1">
    <source>
        <dbReference type="ARBA" id="ARBA00004167"/>
    </source>
</evidence>
<protein>
    <recommendedName>
        <fullName evidence="10">Regulator of SigK</fullName>
    </recommendedName>
    <alternativeName>
        <fullName evidence="9">Sigma-K anti-sigma factor RskA</fullName>
    </alternativeName>
</protein>
<accession>A0ABW1R1W4</accession>
<evidence type="ECO:0000256" key="8">
    <source>
        <dbReference type="ARBA" id="ARBA00023163"/>
    </source>
</evidence>
<comment type="caution">
    <text evidence="14">The sequence shown here is derived from an EMBL/GenBank/DDBJ whole genome shotgun (WGS) entry which is preliminary data.</text>
</comment>
<dbReference type="PANTHER" id="PTHR37461:SF1">
    <property type="entry name" value="ANTI-SIGMA-K FACTOR RSKA"/>
    <property type="match status" value="1"/>
</dbReference>
<dbReference type="InterPro" id="IPR041916">
    <property type="entry name" value="Anti_sigma_zinc_sf"/>
</dbReference>
<evidence type="ECO:0000256" key="11">
    <source>
        <dbReference type="SAM" id="Phobius"/>
    </source>
</evidence>
<reference evidence="15" key="1">
    <citation type="journal article" date="2019" name="Int. J. Syst. Evol. Microbiol.">
        <title>The Global Catalogue of Microorganisms (GCM) 10K type strain sequencing project: providing services to taxonomists for standard genome sequencing and annotation.</title>
        <authorList>
            <consortium name="The Broad Institute Genomics Platform"/>
            <consortium name="The Broad Institute Genome Sequencing Center for Infectious Disease"/>
            <person name="Wu L."/>
            <person name="Ma J."/>
        </authorList>
    </citation>
    <scope>NUCLEOTIDE SEQUENCE [LARGE SCALE GENOMIC DNA]</scope>
    <source>
        <strain evidence="15">DFY28</strain>
    </source>
</reference>
<organism evidence="14 15">
    <name type="scientific">Nocardioides yefusunii</name>
    <dbReference type="NCBI Taxonomy" id="2500546"/>
    <lineage>
        <taxon>Bacteria</taxon>
        <taxon>Bacillati</taxon>
        <taxon>Actinomycetota</taxon>
        <taxon>Actinomycetes</taxon>
        <taxon>Propionibacteriales</taxon>
        <taxon>Nocardioidaceae</taxon>
        <taxon>Nocardioides</taxon>
    </lineage>
</organism>
<evidence type="ECO:0000256" key="10">
    <source>
        <dbReference type="ARBA" id="ARBA00030803"/>
    </source>
</evidence>
<keyword evidence="7 11" id="KW-0472">Membrane</keyword>
<evidence type="ECO:0000313" key="14">
    <source>
        <dbReference type="EMBL" id="MFC6154590.1"/>
    </source>
</evidence>
<feature type="transmembrane region" description="Helical" evidence="11">
    <location>
        <begin position="110"/>
        <end position="132"/>
    </location>
</feature>
<evidence type="ECO:0000256" key="7">
    <source>
        <dbReference type="ARBA" id="ARBA00023136"/>
    </source>
</evidence>
<dbReference type="InterPro" id="IPR027383">
    <property type="entry name" value="Znf_put"/>
</dbReference>
<dbReference type="Gene3D" id="1.10.10.1320">
    <property type="entry name" value="Anti-sigma factor, zinc-finger domain"/>
    <property type="match status" value="1"/>
</dbReference>
<evidence type="ECO:0000256" key="6">
    <source>
        <dbReference type="ARBA" id="ARBA00023015"/>
    </source>
</evidence>
<feature type="domain" description="Putative zinc-finger" evidence="13">
    <location>
        <begin position="3"/>
        <end position="35"/>
    </location>
</feature>
<dbReference type="Pfam" id="PF10099">
    <property type="entry name" value="RskA_C"/>
    <property type="match status" value="1"/>
</dbReference>
<gene>
    <name evidence="14" type="ORF">ACFPWU_13045</name>
</gene>
<evidence type="ECO:0000259" key="13">
    <source>
        <dbReference type="Pfam" id="PF13490"/>
    </source>
</evidence>
<dbReference type="InterPro" id="IPR018764">
    <property type="entry name" value="RskA_C"/>
</dbReference>
<evidence type="ECO:0000256" key="4">
    <source>
        <dbReference type="ARBA" id="ARBA00022692"/>
    </source>
</evidence>
<dbReference type="EMBL" id="JBHSQI010000007">
    <property type="protein sequence ID" value="MFC6154590.1"/>
    <property type="molecule type" value="Genomic_DNA"/>
</dbReference>
<dbReference type="PANTHER" id="PTHR37461">
    <property type="entry name" value="ANTI-SIGMA-K FACTOR RSKA"/>
    <property type="match status" value="1"/>
</dbReference>